<evidence type="ECO:0000256" key="3">
    <source>
        <dbReference type="SAM" id="MobiDB-lite"/>
    </source>
</evidence>
<name>A0A0S4QZF5_9ACTN</name>
<feature type="chain" id="PRO_5039157309" evidence="4">
    <location>
        <begin position="24"/>
        <end position="444"/>
    </location>
</feature>
<feature type="domain" description="Leucine-binding protein" evidence="5">
    <location>
        <begin position="74"/>
        <end position="385"/>
    </location>
</feature>
<dbReference type="Gene3D" id="3.40.50.2300">
    <property type="match status" value="2"/>
</dbReference>
<accession>A0A0S4QZF5</accession>
<dbReference type="SUPFAM" id="SSF53822">
    <property type="entry name" value="Periplasmic binding protein-like I"/>
    <property type="match status" value="1"/>
</dbReference>
<dbReference type="PROSITE" id="PS51257">
    <property type="entry name" value="PROKAR_LIPOPROTEIN"/>
    <property type="match status" value="1"/>
</dbReference>
<comment type="similarity">
    <text evidence="1">Belongs to the leucine-binding protein family.</text>
</comment>
<evidence type="ECO:0000313" key="7">
    <source>
        <dbReference type="Proteomes" id="UP000198802"/>
    </source>
</evidence>
<reference evidence="7" key="1">
    <citation type="submission" date="2015-11" db="EMBL/GenBank/DDBJ databases">
        <authorList>
            <person name="Varghese N."/>
        </authorList>
    </citation>
    <scope>NUCLEOTIDE SEQUENCE [LARGE SCALE GENOMIC DNA]</scope>
    <source>
        <strain evidence="7">DSM 45899</strain>
    </source>
</reference>
<dbReference type="InterPro" id="IPR028081">
    <property type="entry name" value="Leu-bd"/>
</dbReference>
<evidence type="ECO:0000256" key="4">
    <source>
        <dbReference type="SAM" id="SignalP"/>
    </source>
</evidence>
<feature type="region of interest" description="Disordered" evidence="3">
    <location>
        <begin position="27"/>
        <end position="47"/>
    </location>
</feature>
<dbReference type="Pfam" id="PF13458">
    <property type="entry name" value="Peripla_BP_6"/>
    <property type="match status" value="1"/>
</dbReference>
<gene>
    <name evidence="6" type="ORF">Ga0074812_14129</name>
</gene>
<dbReference type="InterPro" id="IPR028082">
    <property type="entry name" value="Peripla_BP_I"/>
</dbReference>
<feature type="compositionally biased region" description="Low complexity" evidence="3">
    <location>
        <begin position="34"/>
        <end position="47"/>
    </location>
</feature>
<feature type="signal peptide" evidence="4">
    <location>
        <begin position="1"/>
        <end position="23"/>
    </location>
</feature>
<dbReference type="RefSeq" id="WP_091285550.1">
    <property type="nucleotide sequence ID" value="NZ_FAOZ01000041.1"/>
</dbReference>
<dbReference type="PANTHER" id="PTHR47235:SF1">
    <property type="entry name" value="BLR6548 PROTEIN"/>
    <property type="match status" value="1"/>
</dbReference>
<keyword evidence="7" id="KW-1185">Reference proteome</keyword>
<protein>
    <submittedName>
        <fullName evidence="6">ABC-type branched-chain amino acid transport system, substrate-binding protein</fullName>
    </submittedName>
</protein>
<sequence length="444" mass="47801">MNLRPGRLRAVAVLLVVLGLVAAACSNSSGKPDSSASTGGNSASAPGVTSTEIRFSVLGTKTNNPLGNCLHECFLEGINAYFAYRNSEGGVNGRKLVVSKEVDDQLGQNKQRAVEIVSANDTFATFSATQLATGWSEFSDAGVPLYGWAIHPAEMTGKDSIFGNSAPPCLDCMDRTFTYVAKLAGVKKIAALGYGVTDNSKQCVSQITDTVDRYKATTGQEIVYKNDSLAFGLANGVGPEVTAMKKAGAEIIMTCLDLNGMKTLAQELKRQGMDNIPMYHLNSYNQKFVTDADGLFEGDYMSVAFRPFEASDGDSSMAAFRKWIEKEGGELDEMAMYGWINADLAYQGILAAGKNPTREAVISATNKLTDYTAGGLVFPVDWSRQHVPATKADPITHGYKQVCRALVQVKNGKFQLVGGTKDKPFVCWPAKDDTWTEPTLSTFK</sequence>
<evidence type="ECO:0000313" key="6">
    <source>
        <dbReference type="EMBL" id="CUU60510.1"/>
    </source>
</evidence>
<evidence type="ECO:0000256" key="1">
    <source>
        <dbReference type="ARBA" id="ARBA00010062"/>
    </source>
</evidence>
<evidence type="ECO:0000256" key="2">
    <source>
        <dbReference type="ARBA" id="ARBA00022729"/>
    </source>
</evidence>
<dbReference type="PANTHER" id="PTHR47235">
    <property type="entry name" value="BLR6548 PROTEIN"/>
    <property type="match status" value="1"/>
</dbReference>
<evidence type="ECO:0000259" key="5">
    <source>
        <dbReference type="Pfam" id="PF13458"/>
    </source>
</evidence>
<dbReference type="Proteomes" id="UP000198802">
    <property type="component" value="Unassembled WGS sequence"/>
</dbReference>
<organism evidence="6 7">
    <name type="scientific">Parafrankia irregularis</name>
    <dbReference type="NCBI Taxonomy" id="795642"/>
    <lineage>
        <taxon>Bacteria</taxon>
        <taxon>Bacillati</taxon>
        <taxon>Actinomycetota</taxon>
        <taxon>Actinomycetes</taxon>
        <taxon>Frankiales</taxon>
        <taxon>Frankiaceae</taxon>
        <taxon>Parafrankia</taxon>
    </lineage>
</organism>
<keyword evidence="2 4" id="KW-0732">Signal</keyword>
<dbReference type="AlphaFoldDB" id="A0A0S4QZF5"/>
<dbReference type="EMBL" id="FAOZ01000041">
    <property type="protein sequence ID" value="CUU60510.1"/>
    <property type="molecule type" value="Genomic_DNA"/>
</dbReference>
<proteinExistence type="inferred from homology"/>